<organism evidence="5 6">
    <name type="scientific">Aliarcobacter cryaerophilus</name>
    <dbReference type="NCBI Taxonomy" id="28198"/>
    <lineage>
        <taxon>Bacteria</taxon>
        <taxon>Pseudomonadati</taxon>
        <taxon>Campylobacterota</taxon>
        <taxon>Epsilonproteobacteria</taxon>
        <taxon>Campylobacterales</taxon>
        <taxon>Arcobacteraceae</taxon>
        <taxon>Aliarcobacter</taxon>
    </lineage>
</organism>
<dbReference type="AlphaFoldDB" id="A0A7G9LPG2"/>
<reference evidence="5 6" key="1">
    <citation type="journal article" date="2020" name="Front. Microbiol.">
        <title>Genomic Analysis and Antimicrobial Resistance of Aliarcobacter cryaerophilus Strains From German Water Poultry.</title>
        <authorList>
            <person name="Muller E."/>
            <person name="Hotzel H."/>
            <person name="Ahlers C."/>
            <person name="Hanel I."/>
            <person name="Tomaso H."/>
            <person name="Abdel-Glil M.Y."/>
        </authorList>
    </citation>
    <scope>NUCLEOTIDE SEQUENCE [LARGE SCALE GENOMIC DNA]</scope>
    <source>
        <strain evidence="5 6">16CS1285-4</strain>
    </source>
</reference>
<dbReference type="Proteomes" id="UP000515842">
    <property type="component" value="Chromosome"/>
</dbReference>
<dbReference type="PANTHER" id="PTHR30349">
    <property type="entry name" value="PHAGE INTEGRASE-RELATED"/>
    <property type="match status" value="1"/>
</dbReference>
<dbReference type="RefSeq" id="WP_187474765.1">
    <property type="nucleotide sequence ID" value="NZ_CP060693.1"/>
</dbReference>
<evidence type="ECO:0000256" key="3">
    <source>
        <dbReference type="ARBA" id="ARBA00023172"/>
    </source>
</evidence>
<dbReference type="GO" id="GO:0015074">
    <property type="term" value="P:DNA integration"/>
    <property type="evidence" value="ECO:0007669"/>
    <property type="project" value="InterPro"/>
</dbReference>
<protein>
    <submittedName>
        <fullName evidence="5">Site-specific integrase</fullName>
    </submittedName>
</protein>
<feature type="domain" description="Tyr recombinase" evidence="4">
    <location>
        <begin position="1"/>
        <end position="154"/>
    </location>
</feature>
<dbReference type="InterPro" id="IPR002104">
    <property type="entry name" value="Integrase_catalytic"/>
</dbReference>
<dbReference type="EMBL" id="CP060693">
    <property type="protein sequence ID" value="QNM90511.1"/>
    <property type="molecule type" value="Genomic_DNA"/>
</dbReference>
<gene>
    <name evidence="5" type="ORF">HOO34_01885</name>
</gene>
<dbReference type="Gene3D" id="1.10.443.10">
    <property type="entry name" value="Intergrase catalytic core"/>
    <property type="match status" value="1"/>
</dbReference>
<dbReference type="Pfam" id="PF00589">
    <property type="entry name" value="Phage_integrase"/>
    <property type="match status" value="1"/>
</dbReference>
<keyword evidence="2" id="KW-0238">DNA-binding</keyword>
<dbReference type="PANTHER" id="PTHR30349:SF41">
    <property type="entry name" value="INTEGRASE_RECOMBINASE PROTEIN MJ0367-RELATED"/>
    <property type="match status" value="1"/>
</dbReference>
<evidence type="ECO:0000256" key="2">
    <source>
        <dbReference type="ARBA" id="ARBA00023125"/>
    </source>
</evidence>
<evidence type="ECO:0000259" key="4">
    <source>
        <dbReference type="PROSITE" id="PS51898"/>
    </source>
</evidence>
<dbReference type="InterPro" id="IPR050090">
    <property type="entry name" value="Tyrosine_recombinase_XerCD"/>
</dbReference>
<evidence type="ECO:0000313" key="5">
    <source>
        <dbReference type="EMBL" id="QNM90511.1"/>
    </source>
</evidence>
<accession>A0A7G9LPG2</accession>
<dbReference type="InterPro" id="IPR013762">
    <property type="entry name" value="Integrase-like_cat_sf"/>
</dbReference>
<dbReference type="PROSITE" id="PS51898">
    <property type="entry name" value="TYR_RECOMBINASE"/>
    <property type="match status" value="1"/>
</dbReference>
<name>A0A7G9LPG2_9BACT</name>
<dbReference type="GO" id="GO:0006310">
    <property type="term" value="P:DNA recombination"/>
    <property type="evidence" value="ECO:0007669"/>
    <property type="project" value="UniProtKB-KW"/>
</dbReference>
<evidence type="ECO:0000313" key="6">
    <source>
        <dbReference type="Proteomes" id="UP000515842"/>
    </source>
</evidence>
<dbReference type="InterPro" id="IPR011010">
    <property type="entry name" value="DNA_brk_join_enz"/>
</dbReference>
<comment type="similarity">
    <text evidence="1">Belongs to the 'phage' integrase family.</text>
</comment>
<sequence>MEISPNIHLKYIIPMLLLTGARKREVLDATWSDFDTLNNLWTIPITKNGKKRILPITPPLLELLESIPKQSKYLFASPKTKKPYVSIFNSWNTARIKANLPEVRIHDLRHTYASALVNAKCSLYEVQMLLGHSTAKMTQRYAHLSNESLMKAASNASKLVE</sequence>
<dbReference type="CDD" id="cd00796">
    <property type="entry name" value="INT_Rci_Hp1_C"/>
    <property type="match status" value="1"/>
</dbReference>
<proteinExistence type="inferred from homology"/>
<dbReference type="SUPFAM" id="SSF56349">
    <property type="entry name" value="DNA breaking-rejoining enzymes"/>
    <property type="match status" value="1"/>
</dbReference>
<evidence type="ECO:0000256" key="1">
    <source>
        <dbReference type="ARBA" id="ARBA00008857"/>
    </source>
</evidence>
<keyword evidence="3" id="KW-0233">DNA recombination</keyword>
<dbReference type="GO" id="GO:0003677">
    <property type="term" value="F:DNA binding"/>
    <property type="evidence" value="ECO:0007669"/>
    <property type="project" value="UniProtKB-KW"/>
</dbReference>